<reference evidence="3" key="2">
    <citation type="submission" date="2021-09" db="EMBL/GenBank/DDBJ databases">
        <authorList>
            <person name="Jia N."/>
            <person name="Wang J."/>
            <person name="Shi W."/>
            <person name="Du L."/>
            <person name="Sun Y."/>
            <person name="Zhan W."/>
            <person name="Jiang J."/>
            <person name="Wang Q."/>
            <person name="Zhang B."/>
            <person name="Ji P."/>
            <person name="Sakyi L.B."/>
            <person name="Cui X."/>
            <person name="Yuan T."/>
            <person name="Jiang B."/>
            <person name="Yang W."/>
            <person name="Lam T.T.-Y."/>
            <person name="Chang Q."/>
            <person name="Ding S."/>
            <person name="Wang X."/>
            <person name="Zhu J."/>
            <person name="Ruan X."/>
            <person name="Zhao L."/>
            <person name="Wei J."/>
            <person name="Que T."/>
            <person name="Du C."/>
            <person name="Cheng J."/>
            <person name="Dai P."/>
            <person name="Han X."/>
            <person name="Huang E."/>
            <person name="Gao Y."/>
            <person name="Liu J."/>
            <person name="Shao H."/>
            <person name="Ye R."/>
            <person name="Li L."/>
            <person name="Wei W."/>
            <person name="Wang X."/>
            <person name="Wang C."/>
            <person name="Huo Q."/>
            <person name="Li W."/>
            <person name="Guo W."/>
            <person name="Chen H."/>
            <person name="Chen S."/>
            <person name="Zhou L."/>
            <person name="Zhou L."/>
            <person name="Ni X."/>
            <person name="Tian J."/>
            <person name="Zhou Y."/>
            <person name="Sheng Y."/>
            <person name="Liu T."/>
            <person name="Pan Y."/>
            <person name="Xia L."/>
            <person name="Li J."/>
            <person name="Zhao F."/>
            <person name="Cao W."/>
        </authorList>
    </citation>
    <scope>NUCLEOTIDE SEQUENCE</scope>
    <source>
        <strain evidence="3">Rmic-2018</strain>
        <tissue evidence="3">Larvae</tissue>
    </source>
</reference>
<feature type="compositionally biased region" description="Basic and acidic residues" evidence="1">
    <location>
        <begin position="34"/>
        <end position="47"/>
    </location>
</feature>
<evidence type="ECO:0000313" key="4">
    <source>
        <dbReference type="Proteomes" id="UP000821866"/>
    </source>
</evidence>
<evidence type="ECO:0000313" key="3">
    <source>
        <dbReference type="EMBL" id="KAH8037142.1"/>
    </source>
</evidence>
<sequence>MEPLLSDKDSEASLTLAEADAARTSPQDVASVSDEARTTGDGDHSTEVKGGPVGIVDSSDTDEEANRHLEDTIAEHGNPEGEPRATLSADVVAVPGAVGGAAATTELNSQLAERRARAALLRAVRGHVRHTSGASHVVAASDTAHDVSEPYEWTIEDVRSFLAFRTNQRERTHLLSTPRYYYGYRVVADVVISPTFPFEIKLKAYALKGDFDEQLEWPLNKTPTLWFVHPSGDLSRDIRLRETTTPWGRISEDSSSSNSPREALYKWSSVTFTSIAELRKRGFTANGKLRFRFNLERMHDRA</sequence>
<feature type="domain" description="TRAF1-6 MATH" evidence="2">
    <location>
        <begin position="182"/>
        <end position="289"/>
    </location>
</feature>
<dbReference type="EMBL" id="JABSTU010000002">
    <property type="protein sequence ID" value="KAH8037142.1"/>
    <property type="molecule type" value="Genomic_DNA"/>
</dbReference>
<evidence type="ECO:0000256" key="1">
    <source>
        <dbReference type="SAM" id="MobiDB-lite"/>
    </source>
</evidence>
<reference evidence="3" key="1">
    <citation type="journal article" date="2020" name="Cell">
        <title>Large-Scale Comparative Analyses of Tick Genomes Elucidate Their Genetic Diversity and Vector Capacities.</title>
        <authorList>
            <consortium name="Tick Genome and Microbiome Consortium (TIGMIC)"/>
            <person name="Jia N."/>
            <person name="Wang J."/>
            <person name="Shi W."/>
            <person name="Du L."/>
            <person name="Sun Y."/>
            <person name="Zhan W."/>
            <person name="Jiang J.F."/>
            <person name="Wang Q."/>
            <person name="Zhang B."/>
            <person name="Ji P."/>
            <person name="Bell-Sakyi L."/>
            <person name="Cui X.M."/>
            <person name="Yuan T.T."/>
            <person name="Jiang B.G."/>
            <person name="Yang W.F."/>
            <person name="Lam T.T."/>
            <person name="Chang Q.C."/>
            <person name="Ding S.J."/>
            <person name="Wang X.J."/>
            <person name="Zhu J.G."/>
            <person name="Ruan X.D."/>
            <person name="Zhao L."/>
            <person name="Wei J.T."/>
            <person name="Ye R.Z."/>
            <person name="Que T.C."/>
            <person name="Du C.H."/>
            <person name="Zhou Y.H."/>
            <person name="Cheng J.X."/>
            <person name="Dai P.F."/>
            <person name="Guo W.B."/>
            <person name="Han X.H."/>
            <person name="Huang E.J."/>
            <person name="Li L.F."/>
            <person name="Wei W."/>
            <person name="Gao Y.C."/>
            <person name="Liu J.Z."/>
            <person name="Shao H.Z."/>
            <person name="Wang X."/>
            <person name="Wang C.C."/>
            <person name="Yang T.C."/>
            <person name="Huo Q.B."/>
            <person name="Li W."/>
            <person name="Chen H.Y."/>
            <person name="Chen S.E."/>
            <person name="Zhou L.G."/>
            <person name="Ni X.B."/>
            <person name="Tian J.H."/>
            <person name="Sheng Y."/>
            <person name="Liu T."/>
            <person name="Pan Y.S."/>
            <person name="Xia L.Y."/>
            <person name="Li J."/>
            <person name="Zhao F."/>
            <person name="Cao W.C."/>
        </authorList>
    </citation>
    <scope>NUCLEOTIDE SEQUENCE</scope>
    <source>
        <strain evidence="3">Rmic-2018</strain>
    </source>
</reference>
<dbReference type="Pfam" id="PF21355">
    <property type="entry name" value="TRAF-mep_MATH"/>
    <property type="match status" value="1"/>
</dbReference>
<dbReference type="SUPFAM" id="SSF49599">
    <property type="entry name" value="TRAF domain-like"/>
    <property type="match status" value="1"/>
</dbReference>
<dbReference type="InterPro" id="IPR008974">
    <property type="entry name" value="TRAF-like"/>
</dbReference>
<accession>A0A9J6ERZ8</accession>
<dbReference type="AlphaFoldDB" id="A0A9J6ERZ8"/>
<feature type="region of interest" description="Disordered" evidence="1">
    <location>
        <begin position="1"/>
        <end position="65"/>
    </location>
</feature>
<keyword evidence="4" id="KW-1185">Reference proteome</keyword>
<dbReference type="Proteomes" id="UP000821866">
    <property type="component" value="Chromosome 10"/>
</dbReference>
<dbReference type="Gene3D" id="2.60.210.10">
    <property type="entry name" value="Apoptosis, Tumor Necrosis Factor Receptor Associated Protein 2, Chain A"/>
    <property type="match status" value="1"/>
</dbReference>
<comment type="caution">
    <text evidence="3">The sequence shown here is derived from an EMBL/GenBank/DDBJ whole genome shotgun (WGS) entry which is preliminary data.</text>
</comment>
<dbReference type="InterPro" id="IPR049342">
    <property type="entry name" value="TRAF1-6_MATH_dom"/>
</dbReference>
<organism evidence="3 4">
    <name type="scientific">Rhipicephalus microplus</name>
    <name type="common">Cattle tick</name>
    <name type="synonym">Boophilus microplus</name>
    <dbReference type="NCBI Taxonomy" id="6941"/>
    <lineage>
        <taxon>Eukaryota</taxon>
        <taxon>Metazoa</taxon>
        <taxon>Ecdysozoa</taxon>
        <taxon>Arthropoda</taxon>
        <taxon>Chelicerata</taxon>
        <taxon>Arachnida</taxon>
        <taxon>Acari</taxon>
        <taxon>Parasitiformes</taxon>
        <taxon>Ixodida</taxon>
        <taxon>Ixodoidea</taxon>
        <taxon>Ixodidae</taxon>
        <taxon>Rhipicephalinae</taxon>
        <taxon>Rhipicephalus</taxon>
        <taxon>Boophilus</taxon>
    </lineage>
</organism>
<evidence type="ECO:0000259" key="2">
    <source>
        <dbReference type="Pfam" id="PF21355"/>
    </source>
</evidence>
<proteinExistence type="predicted"/>
<feature type="compositionally biased region" description="Basic and acidic residues" evidence="1">
    <location>
        <begin position="1"/>
        <end position="11"/>
    </location>
</feature>
<gene>
    <name evidence="3" type="ORF">HPB51_008824</name>
</gene>
<protein>
    <recommendedName>
        <fullName evidence="2">TRAF1-6 MATH domain-containing protein</fullName>
    </recommendedName>
</protein>
<name>A0A9J6ERZ8_RHIMP</name>